<evidence type="ECO:0000313" key="2">
    <source>
        <dbReference type="Proteomes" id="UP000317944"/>
    </source>
</evidence>
<sequence>MNEIKLMKEIFNDCLYIGITRTCNTRHYAEQNIQELATSLGIHIAALNESYCLQKEDAYAYEVITAIAEGKKLGSLEPEDVSKYLPLPVEAMVLETKLAWLITVNNILEAVISILENIKLICRFIH</sequence>
<dbReference type="AlphaFoldDB" id="A0A544UEH5"/>
<proteinExistence type="predicted"/>
<dbReference type="RefSeq" id="WP_142509526.1">
    <property type="nucleotide sequence ID" value="NZ_SADV01000012.1"/>
</dbReference>
<gene>
    <name evidence="1" type="ORF">C7Y47_15120</name>
</gene>
<dbReference type="Gene3D" id="3.20.20.140">
    <property type="entry name" value="Metal-dependent hydrolases"/>
    <property type="match status" value="1"/>
</dbReference>
<dbReference type="Proteomes" id="UP000317944">
    <property type="component" value="Unassembled WGS sequence"/>
</dbReference>
<protein>
    <submittedName>
        <fullName evidence="1">Uncharacterized protein</fullName>
    </submittedName>
</protein>
<comment type="caution">
    <text evidence="1">The sequence shown here is derived from an EMBL/GenBank/DDBJ whole genome shotgun (WGS) entry which is preliminary data.</text>
</comment>
<reference evidence="1 2" key="1">
    <citation type="submission" date="2018-03" db="EMBL/GenBank/DDBJ databases">
        <title>Aerobic endospore-forming bacteria genome sequencing and assembly.</title>
        <authorList>
            <person name="Cavalcante D.A."/>
            <person name="Driks A."/>
            <person name="Putonti C."/>
            <person name="De-Souza M.T."/>
        </authorList>
    </citation>
    <scope>NUCLEOTIDE SEQUENCE [LARGE SCALE GENOMIC DNA]</scope>
    <source>
        <strain evidence="1 2">SDF0037</strain>
    </source>
</reference>
<evidence type="ECO:0000313" key="1">
    <source>
        <dbReference type="EMBL" id="TQR30876.1"/>
    </source>
</evidence>
<name>A0A544UEH5_LYSSH</name>
<dbReference type="EMBL" id="SADV01000012">
    <property type="protein sequence ID" value="TQR30876.1"/>
    <property type="molecule type" value="Genomic_DNA"/>
</dbReference>
<organism evidence="1 2">
    <name type="scientific">Lysinibacillus sphaericus</name>
    <name type="common">Bacillus sphaericus</name>
    <dbReference type="NCBI Taxonomy" id="1421"/>
    <lineage>
        <taxon>Bacteria</taxon>
        <taxon>Bacillati</taxon>
        <taxon>Bacillota</taxon>
        <taxon>Bacilli</taxon>
        <taxon>Bacillales</taxon>
        <taxon>Bacillaceae</taxon>
        <taxon>Lysinibacillus</taxon>
    </lineage>
</organism>
<accession>A0A544UEH5</accession>